<evidence type="ECO:0000259" key="3">
    <source>
        <dbReference type="Pfam" id="PF07950"/>
    </source>
</evidence>
<protein>
    <recommendedName>
        <fullName evidence="3">Mitochondrial adapter protein MCP1 transmembrane domain-containing protein</fullName>
    </recommendedName>
</protein>
<feature type="transmembrane region" description="Helical" evidence="2">
    <location>
        <begin position="134"/>
        <end position="154"/>
    </location>
</feature>
<dbReference type="Proteomes" id="UP000310066">
    <property type="component" value="Unassembled WGS sequence"/>
</dbReference>
<evidence type="ECO:0000256" key="1">
    <source>
        <dbReference type="SAM" id="MobiDB-lite"/>
    </source>
</evidence>
<dbReference type="EMBL" id="NAJP01000001">
    <property type="protein sequence ID" value="TKA49668.1"/>
    <property type="molecule type" value="Genomic_DNA"/>
</dbReference>
<comment type="caution">
    <text evidence="4">The sequence shown here is derived from an EMBL/GenBank/DDBJ whole genome shotgun (WGS) entry which is preliminary data.</text>
</comment>
<name>A0A4U0VKB4_9PEZI</name>
<dbReference type="GO" id="GO:0055088">
    <property type="term" value="P:lipid homeostasis"/>
    <property type="evidence" value="ECO:0007669"/>
    <property type="project" value="InterPro"/>
</dbReference>
<evidence type="ECO:0000256" key="2">
    <source>
        <dbReference type="SAM" id="Phobius"/>
    </source>
</evidence>
<keyword evidence="2" id="KW-0472">Membrane</keyword>
<keyword evidence="2" id="KW-0812">Transmembrane</keyword>
<gene>
    <name evidence="4" type="ORF">B0A54_00336</name>
</gene>
<feature type="compositionally biased region" description="Low complexity" evidence="1">
    <location>
        <begin position="32"/>
        <end position="46"/>
    </location>
</feature>
<dbReference type="GO" id="GO:0005741">
    <property type="term" value="C:mitochondrial outer membrane"/>
    <property type="evidence" value="ECO:0007669"/>
    <property type="project" value="TreeGrafter"/>
</dbReference>
<reference evidence="4 5" key="1">
    <citation type="submission" date="2017-03" db="EMBL/GenBank/DDBJ databases">
        <title>Genomes of endolithic fungi from Antarctica.</title>
        <authorList>
            <person name="Coleine C."/>
            <person name="Masonjones S."/>
            <person name="Stajich J.E."/>
        </authorList>
    </citation>
    <scope>NUCLEOTIDE SEQUENCE [LARGE SCALE GENOMIC DNA]</scope>
    <source>
        <strain evidence="4 5">CCFEE 5311</strain>
    </source>
</reference>
<feature type="transmembrane region" description="Helical" evidence="2">
    <location>
        <begin position="281"/>
        <end position="303"/>
    </location>
</feature>
<keyword evidence="2" id="KW-1133">Transmembrane helix</keyword>
<sequence length="331" mass="36632">MACSQKNDFLASRADSSITPTMADYDRNNNGLQELEPSPVEESPLGSKEDYFPSQHTPENPPQPTRTTTLGLSQHSPIWYLTRIQRYSSYVFTAYGVAHIVNTSIIPLLTASVPESNRYLLLTRPYYQGIPAEPLLIIAPLWAHVLSGVALRIVRRNLNAKRYGDSGEKDGSKRSFFSSDFWPRVSGVSKLGLAFLPLLAGHIFVNRAIPQQFPGGQSNVNLSYVAHAFAKHPVVSYVGFSALIGVGVWHMTWGWAKWLGFTPAQVTVQGGEREVWQKRRWYGINALAAAVAGLWMAGGFGVVGRGGLAPGYMGKMYDQMYQRIPVVGQWL</sequence>
<dbReference type="PANTHER" id="PTHR38409:SF1">
    <property type="entry name" value="MITOCHONDRIAL ADAPTER PROTEIN MCP1"/>
    <property type="match status" value="1"/>
</dbReference>
<evidence type="ECO:0000313" key="4">
    <source>
        <dbReference type="EMBL" id="TKA49668.1"/>
    </source>
</evidence>
<dbReference type="Pfam" id="PF07950">
    <property type="entry name" value="MCP1_TM"/>
    <property type="match status" value="1"/>
</dbReference>
<evidence type="ECO:0000313" key="5">
    <source>
        <dbReference type="Proteomes" id="UP000310066"/>
    </source>
</evidence>
<dbReference type="AlphaFoldDB" id="A0A4U0VKB4"/>
<feature type="domain" description="Mitochondrial adapter protein MCP1 transmembrane" evidence="3">
    <location>
        <begin position="197"/>
        <end position="307"/>
    </location>
</feature>
<feature type="region of interest" description="Disordered" evidence="1">
    <location>
        <begin position="1"/>
        <end position="70"/>
    </location>
</feature>
<dbReference type="OrthoDB" id="10259513at2759"/>
<dbReference type="InterPro" id="IPR039960">
    <property type="entry name" value="MCP1"/>
</dbReference>
<proteinExistence type="predicted"/>
<accession>A0A4U0VKB4</accession>
<feature type="transmembrane region" description="Helical" evidence="2">
    <location>
        <begin position="234"/>
        <end position="256"/>
    </location>
</feature>
<organism evidence="4 5">
    <name type="scientific">Friedmanniomyces endolithicus</name>
    <dbReference type="NCBI Taxonomy" id="329885"/>
    <lineage>
        <taxon>Eukaryota</taxon>
        <taxon>Fungi</taxon>
        <taxon>Dikarya</taxon>
        <taxon>Ascomycota</taxon>
        <taxon>Pezizomycotina</taxon>
        <taxon>Dothideomycetes</taxon>
        <taxon>Dothideomycetidae</taxon>
        <taxon>Mycosphaerellales</taxon>
        <taxon>Teratosphaeriaceae</taxon>
        <taxon>Friedmanniomyces</taxon>
    </lineage>
</organism>
<dbReference type="InterPro" id="IPR012472">
    <property type="entry name" value="MCP1_TM"/>
</dbReference>
<dbReference type="GO" id="GO:0007005">
    <property type="term" value="P:mitochondrion organization"/>
    <property type="evidence" value="ECO:0007669"/>
    <property type="project" value="TreeGrafter"/>
</dbReference>
<dbReference type="PANTHER" id="PTHR38409">
    <property type="entry name" value="MDM10-COMPLEMENTING PROTEIN 1"/>
    <property type="match status" value="1"/>
</dbReference>
<feature type="transmembrane region" description="Helical" evidence="2">
    <location>
        <begin position="90"/>
        <end position="114"/>
    </location>
</feature>